<keyword evidence="2" id="KW-0812">Transmembrane</keyword>
<keyword evidence="4" id="KW-1185">Reference proteome</keyword>
<feature type="compositionally biased region" description="Low complexity" evidence="1">
    <location>
        <begin position="363"/>
        <end position="383"/>
    </location>
</feature>
<accession>A0ABW8JHL7</accession>
<sequence>MPPSPPDKPASSSPVVSIKSPRDATTWALVYRRRIREKPRDRLLKLAGVLGALLVHLVFLLGAILGSPYELPPPPPEPQGNSLLVRLIQNKPQPPPPPPIRGVPPKKHGPTHRGNTAQIVHATHEASTAAPVVAVARPVPAPRQLPVVAQTNQVAAEKPRPVAAPLPPITLPKPSAPPIEQPVSSGLPPPALSLQAVPAPQPVPPAFQPEPVRKAQPEGTQPMPPLPSLALPTQPAQSALTITPPQMAVEKPTLAPMPLPSVAAVQPSPSTAAPPSPSLQSVPLPALAAPTVNLQSSVTPLAVPSVPRTAQQVLGPTLRAQPPQLAAIAVTPAIAPAITPSAPALTISAPKLAVPDLSLRPQSSPAPSATPSAAPAPSKPSESPGKDETSASSPPATSASPSSASSNEGSASVSSASNATPEGSDSATPGQPHGVIQPSENNGQGTQASPSIGTGSTAGAQGGGTPGTPNGTYIQLKPRGDTAIMSHNINLPKYRATVFDKYWTPEGESSVDTALRHAVEKTTVSHTFNLPQGVRIKCTVMPLLPSALFGCSNPDPPAAPLPQKTYDRLNLPTANASVPKLPAVAASTSAAAAPVTLDNSAECAAARISGGPMPPNCGPSAPVKSLRPPVPSSNSWVPASDQFH</sequence>
<protein>
    <submittedName>
        <fullName evidence="3">Uncharacterized protein</fullName>
    </submittedName>
</protein>
<proteinExistence type="predicted"/>
<evidence type="ECO:0000313" key="3">
    <source>
        <dbReference type="EMBL" id="MFK2900601.1"/>
    </source>
</evidence>
<keyword evidence="2" id="KW-1133">Transmembrane helix</keyword>
<comment type="caution">
    <text evidence="3">The sequence shown here is derived from an EMBL/GenBank/DDBJ whole genome shotgun (WGS) entry which is preliminary data.</text>
</comment>
<name>A0ABW8JHL7_9GAMM</name>
<keyword evidence="2" id="KW-0472">Membrane</keyword>
<organism evidence="3 4">
    <name type="scientific">Dyella jejuensis</name>
    <dbReference type="NCBI Taxonomy" id="1432009"/>
    <lineage>
        <taxon>Bacteria</taxon>
        <taxon>Pseudomonadati</taxon>
        <taxon>Pseudomonadota</taxon>
        <taxon>Gammaproteobacteria</taxon>
        <taxon>Lysobacterales</taxon>
        <taxon>Rhodanobacteraceae</taxon>
        <taxon>Dyella</taxon>
    </lineage>
</organism>
<evidence type="ECO:0000256" key="2">
    <source>
        <dbReference type="SAM" id="Phobius"/>
    </source>
</evidence>
<feature type="region of interest" description="Disordered" evidence="1">
    <location>
        <begin position="88"/>
        <end position="113"/>
    </location>
</feature>
<feature type="region of interest" description="Disordered" evidence="1">
    <location>
        <begin position="198"/>
        <end position="221"/>
    </location>
</feature>
<evidence type="ECO:0000256" key="1">
    <source>
        <dbReference type="SAM" id="MobiDB-lite"/>
    </source>
</evidence>
<dbReference type="EMBL" id="JADIKJ010000009">
    <property type="protein sequence ID" value="MFK2900601.1"/>
    <property type="molecule type" value="Genomic_DNA"/>
</dbReference>
<reference evidence="3 4" key="1">
    <citation type="submission" date="2020-10" db="EMBL/GenBank/DDBJ databases">
        <title>Phylogeny of dyella-like bacteria.</title>
        <authorList>
            <person name="Fu J."/>
        </authorList>
    </citation>
    <scope>NUCLEOTIDE SEQUENCE [LARGE SCALE GENOMIC DNA]</scope>
    <source>
        <strain evidence="3 4">JP1</strain>
    </source>
</reference>
<feature type="compositionally biased region" description="Pro residues" evidence="1">
    <location>
        <begin position="199"/>
        <end position="208"/>
    </location>
</feature>
<gene>
    <name evidence="3" type="ORF">ISP15_09660</name>
</gene>
<feature type="compositionally biased region" description="Polar residues" evidence="1">
    <location>
        <begin position="438"/>
        <end position="452"/>
    </location>
</feature>
<feature type="compositionally biased region" description="Low complexity" evidence="1">
    <location>
        <begin position="390"/>
        <end position="421"/>
    </location>
</feature>
<evidence type="ECO:0000313" key="4">
    <source>
        <dbReference type="Proteomes" id="UP001620461"/>
    </source>
</evidence>
<feature type="transmembrane region" description="Helical" evidence="2">
    <location>
        <begin position="43"/>
        <end position="65"/>
    </location>
</feature>
<feature type="compositionally biased region" description="Pro residues" evidence="1">
    <location>
        <begin position="92"/>
        <end position="102"/>
    </location>
</feature>
<dbReference type="Proteomes" id="UP001620461">
    <property type="component" value="Unassembled WGS sequence"/>
</dbReference>
<dbReference type="RefSeq" id="WP_404547060.1">
    <property type="nucleotide sequence ID" value="NZ_JADIKJ010000009.1"/>
</dbReference>
<feature type="region of interest" description="Disordered" evidence="1">
    <location>
        <begin position="358"/>
        <end position="476"/>
    </location>
</feature>
<feature type="region of interest" description="Disordered" evidence="1">
    <location>
        <begin position="609"/>
        <end position="644"/>
    </location>
</feature>